<evidence type="ECO:0000313" key="2">
    <source>
        <dbReference type="Proteomes" id="UP000034589"/>
    </source>
</evidence>
<reference evidence="1 2" key="1">
    <citation type="journal article" date="2015" name="Nature">
        <title>rRNA introns, odd ribosomes, and small enigmatic genomes across a large radiation of phyla.</title>
        <authorList>
            <person name="Brown C.T."/>
            <person name="Hug L.A."/>
            <person name="Thomas B.C."/>
            <person name="Sharon I."/>
            <person name="Castelle C.J."/>
            <person name="Singh A."/>
            <person name="Wilkins M.J."/>
            <person name="Williams K.H."/>
            <person name="Banfield J.F."/>
        </authorList>
    </citation>
    <scope>NUCLEOTIDE SEQUENCE [LARGE SCALE GENOMIC DNA]</scope>
</reference>
<organism evidence="1 2">
    <name type="scientific">Candidatus Kaiserbacteria bacterium GW2011_GWC2_49_12</name>
    <dbReference type="NCBI Taxonomy" id="1618675"/>
    <lineage>
        <taxon>Bacteria</taxon>
        <taxon>Candidatus Kaiseribacteriota</taxon>
    </lineage>
</organism>
<evidence type="ECO:0000313" key="1">
    <source>
        <dbReference type="EMBL" id="KKW05727.1"/>
    </source>
</evidence>
<proteinExistence type="predicted"/>
<comment type="caution">
    <text evidence="1">The sequence shown here is derived from an EMBL/GenBank/DDBJ whole genome shotgun (WGS) entry which is preliminary data.</text>
</comment>
<protein>
    <submittedName>
        <fullName evidence="1">Uncharacterized protein</fullName>
    </submittedName>
</protein>
<dbReference type="AlphaFoldDB" id="A0A0G1XT27"/>
<dbReference type="EMBL" id="LCPV01000051">
    <property type="protein sequence ID" value="KKW05727.1"/>
    <property type="molecule type" value="Genomic_DNA"/>
</dbReference>
<accession>A0A0G1XT27</accession>
<dbReference type="Proteomes" id="UP000034589">
    <property type="component" value="Unassembled WGS sequence"/>
</dbReference>
<sequence>MSHLTDEVDAVIGRLRIADRKLVKPDLAYKVVEAVLGIQEPDSGCAIRYTLSGLHIGNQGQKNSRQAVFRAYWRLARKTLDDRERKLRLARRRKEVRL</sequence>
<gene>
    <name evidence="1" type="ORF">UY39_C0051G0004</name>
</gene>
<name>A0A0G1XT27_9BACT</name>